<gene>
    <name evidence="13" type="ORF">WMY93_022381</name>
</gene>
<comment type="caution">
    <text evidence="13">The sequence shown here is derived from an EMBL/GenBank/DDBJ whole genome shotgun (WGS) entry which is preliminary data.</text>
</comment>
<keyword evidence="9 10" id="KW-0339">Growth factor</keyword>
<dbReference type="InterPro" id="IPR017175">
    <property type="entry name" value="Inhibin_asu"/>
</dbReference>
<dbReference type="GO" id="GO:0005125">
    <property type="term" value="F:cytokine activity"/>
    <property type="evidence" value="ECO:0007669"/>
    <property type="project" value="TreeGrafter"/>
</dbReference>
<dbReference type="GO" id="GO:0005615">
    <property type="term" value="C:extracellular space"/>
    <property type="evidence" value="ECO:0007669"/>
    <property type="project" value="TreeGrafter"/>
</dbReference>
<keyword evidence="5 9" id="KW-0964">Secreted</keyword>
<sequence>MDWDKSRIINTSHLPSCDASDEDGTQTKPPSPCSPEHSHHVLLPAPGPSVPLREALPRDELLSWVKLTVLEGLGVEEAPAVTAVPSDERRQLGKRVHRDRAASGSVEADGDEQRIVFATSERSCSDPFPGHHTFTFRPSFHLPLSSSVSAAHLWFFSGQDLPPNSSAPLSMLTSGPPTSSSCPLPDAPLLDGWSTYRFDRNALRSIGNSAFSLRIDCPECRCYDDEDKLPFLSLNLKTLARKRRPRSVPWSLAALDLLQRPSQESHGDCGRTRVEISFEELGWDNWIVEPKTLAFYYCHGNCSSPERASARMGMVQCCAPVPGSMSSVRVTTTSDGGYSFKYETLPNVIAEECA</sequence>
<name>A0AAW0NCM1_9GOBI</name>
<evidence type="ECO:0000256" key="6">
    <source>
        <dbReference type="ARBA" id="ARBA00022685"/>
    </source>
</evidence>
<keyword evidence="6" id="KW-0165">Cleavage on pair of basic residues</keyword>
<dbReference type="PRINTS" id="PR00669">
    <property type="entry name" value="INHIBINA"/>
</dbReference>
<evidence type="ECO:0000256" key="7">
    <source>
        <dbReference type="ARBA" id="ARBA00022729"/>
    </source>
</evidence>
<dbReference type="SUPFAM" id="SSF57501">
    <property type="entry name" value="Cystine-knot cytokines"/>
    <property type="match status" value="1"/>
</dbReference>
<dbReference type="SMART" id="SM00204">
    <property type="entry name" value="TGFB"/>
    <property type="match status" value="1"/>
</dbReference>
<evidence type="ECO:0000256" key="1">
    <source>
        <dbReference type="ARBA" id="ARBA00002588"/>
    </source>
</evidence>
<dbReference type="PROSITE" id="PS51362">
    <property type="entry name" value="TGF_BETA_2"/>
    <property type="match status" value="1"/>
</dbReference>
<dbReference type="InterPro" id="IPR001839">
    <property type="entry name" value="TGF-b_C"/>
</dbReference>
<evidence type="ECO:0000256" key="8">
    <source>
        <dbReference type="ARBA" id="ARBA00023180"/>
    </source>
</evidence>
<feature type="region of interest" description="Disordered" evidence="11">
    <location>
        <begin position="1"/>
        <end position="46"/>
    </location>
</feature>
<evidence type="ECO:0000256" key="3">
    <source>
        <dbReference type="ARBA" id="ARBA00006656"/>
    </source>
</evidence>
<protein>
    <recommendedName>
        <fullName evidence="4 9">Inhibin alpha chain</fullName>
    </recommendedName>
</protein>
<dbReference type="PANTHER" id="PTHR11848">
    <property type="entry name" value="TGF-BETA FAMILY"/>
    <property type="match status" value="1"/>
</dbReference>
<dbReference type="GO" id="GO:0005179">
    <property type="term" value="F:hormone activity"/>
    <property type="evidence" value="ECO:0007669"/>
    <property type="project" value="UniProtKB-KW"/>
</dbReference>
<evidence type="ECO:0000313" key="14">
    <source>
        <dbReference type="Proteomes" id="UP001460270"/>
    </source>
</evidence>
<evidence type="ECO:0000256" key="5">
    <source>
        <dbReference type="ARBA" id="ARBA00022525"/>
    </source>
</evidence>
<evidence type="ECO:0000256" key="2">
    <source>
        <dbReference type="ARBA" id="ARBA00004613"/>
    </source>
</evidence>
<comment type="similarity">
    <text evidence="3 10">Belongs to the TGF-beta family.</text>
</comment>
<dbReference type="InterPro" id="IPR029034">
    <property type="entry name" value="Cystine-knot_cytokine"/>
</dbReference>
<keyword evidence="7" id="KW-0732">Signal</keyword>
<dbReference type="PIRSF" id="PIRSF037328">
    <property type="entry name" value="Inhibin_alpha_subunit"/>
    <property type="match status" value="1"/>
</dbReference>
<keyword evidence="8" id="KW-0325">Glycoprotein</keyword>
<dbReference type="Gene3D" id="2.10.90.10">
    <property type="entry name" value="Cystine-knot cytokines"/>
    <property type="match status" value="1"/>
</dbReference>
<reference evidence="14" key="1">
    <citation type="submission" date="2024-04" db="EMBL/GenBank/DDBJ databases">
        <title>Salinicola lusitanus LLJ914,a marine bacterium isolated from the Okinawa Trough.</title>
        <authorList>
            <person name="Li J."/>
        </authorList>
    </citation>
    <scope>NUCLEOTIDE SEQUENCE [LARGE SCALE GENOMIC DNA]</scope>
</reference>
<accession>A0AAW0NCM1</accession>
<evidence type="ECO:0000256" key="4">
    <source>
        <dbReference type="ARBA" id="ARBA00019280"/>
    </source>
</evidence>
<feature type="region of interest" description="Disordered" evidence="11">
    <location>
        <begin position="84"/>
        <end position="109"/>
    </location>
</feature>
<evidence type="ECO:0000313" key="13">
    <source>
        <dbReference type="EMBL" id="KAK7893229.1"/>
    </source>
</evidence>
<keyword evidence="14" id="KW-1185">Reference proteome</keyword>
<evidence type="ECO:0000256" key="10">
    <source>
        <dbReference type="RuleBase" id="RU000354"/>
    </source>
</evidence>
<evidence type="ECO:0000256" key="9">
    <source>
        <dbReference type="PIRNR" id="PIRNR037328"/>
    </source>
</evidence>
<organism evidence="13 14">
    <name type="scientific">Mugilogobius chulae</name>
    <name type="common">yellowstripe goby</name>
    <dbReference type="NCBI Taxonomy" id="88201"/>
    <lineage>
        <taxon>Eukaryota</taxon>
        <taxon>Metazoa</taxon>
        <taxon>Chordata</taxon>
        <taxon>Craniata</taxon>
        <taxon>Vertebrata</taxon>
        <taxon>Euteleostomi</taxon>
        <taxon>Actinopterygii</taxon>
        <taxon>Neopterygii</taxon>
        <taxon>Teleostei</taxon>
        <taxon>Neoteleostei</taxon>
        <taxon>Acanthomorphata</taxon>
        <taxon>Gobiaria</taxon>
        <taxon>Gobiiformes</taxon>
        <taxon>Gobioidei</taxon>
        <taxon>Gobiidae</taxon>
        <taxon>Gobionellinae</taxon>
        <taxon>Mugilogobius</taxon>
    </lineage>
</organism>
<comment type="function">
    <text evidence="1">Inhibins and activins inhibit and activate, respectively, the secretion of follitropin by the pituitary gland. Inhibins/activins are involved in regulating a number of diverse functions such as hypothalamic and pituitary hormone secretion, gonadal hormone secretion, germ cell development and maturation, erythroid differentiation, insulin secretion, nerve cell survival, embryonic axial development or bone growth, depending on their subunit composition. Inhibins appear to oppose the functions of activins.</text>
</comment>
<dbReference type="AlphaFoldDB" id="A0AAW0NCM1"/>
<feature type="domain" description="TGF-beta family profile" evidence="12">
    <location>
        <begin position="241"/>
        <end position="354"/>
    </location>
</feature>
<dbReference type="GO" id="GO:0008083">
    <property type="term" value="F:growth factor activity"/>
    <property type="evidence" value="ECO:0007669"/>
    <property type="project" value="UniProtKB-KW"/>
</dbReference>
<dbReference type="InterPro" id="IPR015615">
    <property type="entry name" value="TGF-beta-rel"/>
</dbReference>
<comment type="subcellular location">
    <subcellularLocation>
        <location evidence="2">Secreted</location>
    </subcellularLocation>
</comment>
<evidence type="ECO:0000259" key="12">
    <source>
        <dbReference type="PROSITE" id="PS51362"/>
    </source>
</evidence>
<proteinExistence type="inferred from homology"/>
<evidence type="ECO:0000256" key="11">
    <source>
        <dbReference type="SAM" id="MobiDB-lite"/>
    </source>
</evidence>
<dbReference type="PANTHER" id="PTHR11848:SF117">
    <property type="entry name" value="INHIBIN ALPHA CHAIN"/>
    <property type="match status" value="1"/>
</dbReference>
<keyword evidence="9" id="KW-0372">Hormone</keyword>
<dbReference type="EMBL" id="JBBPFD010000016">
    <property type="protein sequence ID" value="KAK7893229.1"/>
    <property type="molecule type" value="Genomic_DNA"/>
</dbReference>
<dbReference type="Pfam" id="PF00019">
    <property type="entry name" value="TGF_beta"/>
    <property type="match status" value="1"/>
</dbReference>
<dbReference type="Proteomes" id="UP001460270">
    <property type="component" value="Unassembled WGS sequence"/>
</dbReference>